<comment type="caution">
    <text evidence="3">The sequence shown here is derived from an EMBL/GenBank/DDBJ whole genome shotgun (WGS) entry which is preliminary data.</text>
</comment>
<sequence length="428" mass="48085">MRGMWATLRLFRCDRNFTALNRGNGVYNIQSVASRDCALCHSQRAVKHRSLSPDDPFGEKSASDDPVDGFYGAWSNINVDAFANAAASEEVRMAHFGPEWSRFTTIGRLSVKKMNESGSSASSGSEDCGMASQHPLGAEELHMRELRERRKVLERNYSSYDEYVAKELGLSEVDDCDNACGLQSEDPEIVADGEEAEDNDDADEDADNVPLPQFMRRSGCEQEHDTGVNIYSSDQQQQQQMGGVPANTVNEGHVPQRRGTLHPPEPLAQVVFCQLGEPHGDSELPREDPLHWDTEEVILWIRRMEAAQCVLSSGSLACDSLVMEDPSMQEAFRMARIDGDYLLKNTVPATMFQVMRRWHLRRHEIVLAVLKEQQRRGIDSHEINTSIFDDPVMRGILDSGRAKLDEVVLKVTPMLVQETICQGYLYCR</sequence>
<feature type="region of interest" description="Disordered" evidence="2">
    <location>
        <begin position="233"/>
        <end position="261"/>
    </location>
</feature>
<organism evidence="3 4">
    <name type="scientific">Trypanosoma equiperdum</name>
    <dbReference type="NCBI Taxonomy" id="5694"/>
    <lineage>
        <taxon>Eukaryota</taxon>
        <taxon>Discoba</taxon>
        <taxon>Euglenozoa</taxon>
        <taxon>Kinetoplastea</taxon>
        <taxon>Metakinetoplastina</taxon>
        <taxon>Trypanosomatida</taxon>
        <taxon>Trypanosomatidae</taxon>
        <taxon>Trypanosoma</taxon>
    </lineage>
</organism>
<reference evidence="3" key="1">
    <citation type="submission" date="2016-09" db="EMBL/GenBank/DDBJ databases">
        <authorList>
            <person name="Hebert L."/>
            <person name="Moumen B."/>
        </authorList>
    </citation>
    <scope>NUCLEOTIDE SEQUENCE [LARGE SCALE GENOMIC DNA]</scope>
    <source>
        <strain evidence="3">OVI</strain>
    </source>
</reference>
<protein>
    <submittedName>
        <fullName evidence="3">Uncharacterized protein</fullName>
    </submittedName>
</protein>
<name>A0A1G4IKD3_TRYEQ</name>
<dbReference type="Proteomes" id="UP000195570">
    <property type="component" value="Unassembled WGS sequence"/>
</dbReference>
<keyword evidence="4" id="KW-1185">Reference proteome</keyword>
<dbReference type="AlphaFoldDB" id="A0A1G4IKD3"/>
<dbReference type="RefSeq" id="XP_067083427.1">
    <property type="nucleotide sequence ID" value="XM_067227326.1"/>
</dbReference>
<keyword evidence="1" id="KW-0175">Coiled coil</keyword>
<evidence type="ECO:0000313" key="4">
    <source>
        <dbReference type="Proteomes" id="UP000195570"/>
    </source>
</evidence>
<dbReference type="EMBL" id="CZPT02001954">
    <property type="protein sequence ID" value="SCU72987.1"/>
    <property type="molecule type" value="Genomic_DNA"/>
</dbReference>
<evidence type="ECO:0000256" key="2">
    <source>
        <dbReference type="SAM" id="MobiDB-lite"/>
    </source>
</evidence>
<proteinExistence type="predicted"/>
<evidence type="ECO:0000313" key="3">
    <source>
        <dbReference type="EMBL" id="SCU72987.1"/>
    </source>
</evidence>
<evidence type="ECO:0000256" key="1">
    <source>
        <dbReference type="SAM" id="Coils"/>
    </source>
</evidence>
<dbReference type="VEuPathDB" id="TriTrypDB:TEOVI_000457100"/>
<dbReference type="GeneID" id="92378511"/>
<accession>A0A1G4IKD3</accession>
<feature type="coiled-coil region" evidence="1">
    <location>
        <begin position="136"/>
        <end position="163"/>
    </location>
</feature>
<gene>
    <name evidence="3" type="ORF">TEOVI_000457100</name>
</gene>